<sequence length="494" mass="56142">MEEINEDMTLSSDSAAGSAVLVMGITGVGKSTFISKLVGKDTGIGHDLTSYTQGVELHSMRIKDKLLYLVDTPGFNDTYRSDFEIFAEITFILSQIYRTGMKIAGILYLHRISDNRVSGTALRNFKLLEYMCGLDAAPRVFLVTTMWDSRNEDYYEAVLRESRLTSTTEFWGRFCQQGSQTKRWRGDEWSALSIVDAVISVGDGEGHKPLLIQRELVDEGKPLNQTTAGLKLMSEYITAEKELSQELRLLQSDASVSQEDAKSSLLELKKQIQEMKHAQRKLRVSTREMFAEREHSYSQVLAHMRDEQQKLVFELREQRRQYQQLQDEMKSNDQLLGDEQYYWSQKRMSLEQDVRMGRRRRSSIDKECQKIEEEQSLLNEHLSDFQTENEHSMSQMSQNMLQLRKRDVAKRNILPFLGVLAGIGLTAAGAVTGLIPLAGAGVGLTVSSATEMRLSRRIQNEGPYENYHGSFVSNSSTTAFNGAQISDLFLRDNK</sequence>
<keyword evidence="2" id="KW-1133">Transmembrane helix</keyword>
<organism evidence="4 5">
    <name type="scientific">Penicillium nordicum</name>
    <dbReference type="NCBI Taxonomy" id="229535"/>
    <lineage>
        <taxon>Eukaryota</taxon>
        <taxon>Fungi</taxon>
        <taxon>Dikarya</taxon>
        <taxon>Ascomycota</taxon>
        <taxon>Pezizomycotina</taxon>
        <taxon>Eurotiomycetes</taxon>
        <taxon>Eurotiomycetidae</taxon>
        <taxon>Eurotiales</taxon>
        <taxon>Aspergillaceae</taxon>
        <taxon>Penicillium</taxon>
    </lineage>
</organism>
<dbReference type="InterPro" id="IPR027417">
    <property type="entry name" value="P-loop_NTPase"/>
</dbReference>
<evidence type="ECO:0000313" key="4">
    <source>
        <dbReference type="EMBL" id="KOS46985.1"/>
    </source>
</evidence>
<dbReference type="CDD" id="cd00882">
    <property type="entry name" value="Ras_like_GTPase"/>
    <property type="match status" value="1"/>
</dbReference>
<accession>A0A0M9WJ91</accession>
<dbReference type="Proteomes" id="UP000037696">
    <property type="component" value="Unassembled WGS sequence"/>
</dbReference>
<dbReference type="STRING" id="229535.A0A0M9WJ91"/>
<protein>
    <recommendedName>
        <fullName evidence="3">G domain-containing protein</fullName>
    </recommendedName>
</protein>
<evidence type="ECO:0000256" key="1">
    <source>
        <dbReference type="SAM" id="Coils"/>
    </source>
</evidence>
<dbReference type="EMBL" id="LHQQ01000021">
    <property type="protein sequence ID" value="KOS46985.1"/>
    <property type="molecule type" value="Genomic_DNA"/>
</dbReference>
<gene>
    <name evidence="4" type="ORF">ACN38_g1982</name>
</gene>
<evidence type="ECO:0000256" key="2">
    <source>
        <dbReference type="SAM" id="Phobius"/>
    </source>
</evidence>
<dbReference type="InterPro" id="IPR006073">
    <property type="entry name" value="GTP-bd"/>
</dbReference>
<dbReference type="Gene3D" id="3.40.50.300">
    <property type="entry name" value="P-loop containing nucleotide triphosphate hydrolases"/>
    <property type="match status" value="1"/>
</dbReference>
<keyword evidence="1" id="KW-0175">Coiled coil</keyword>
<feature type="transmembrane region" description="Helical" evidence="2">
    <location>
        <begin position="413"/>
        <end position="446"/>
    </location>
</feature>
<name>A0A0M9WJ91_9EURO</name>
<keyword evidence="2" id="KW-0472">Membrane</keyword>
<dbReference type="GO" id="GO:0005525">
    <property type="term" value="F:GTP binding"/>
    <property type="evidence" value="ECO:0007669"/>
    <property type="project" value="InterPro"/>
</dbReference>
<keyword evidence="5" id="KW-1185">Reference proteome</keyword>
<dbReference type="SUPFAM" id="SSF52540">
    <property type="entry name" value="P-loop containing nucleoside triphosphate hydrolases"/>
    <property type="match status" value="1"/>
</dbReference>
<feature type="coiled-coil region" evidence="1">
    <location>
        <begin position="258"/>
        <end position="335"/>
    </location>
</feature>
<evidence type="ECO:0000259" key="3">
    <source>
        <dbReference type="Pfam" id="PF01926"/>
    </source>
</evidence>
<reference evidence="4 5" key="1">
    <citation type="submission" date="2015-08" db="EMBL/GenBank/DDBJ databases">
        <title>Genome sequencing of Penicillium nordicum.</title>
        <authorList>
            <person name="Nguyen H.D."/>
            <person name="Seifert K.A."/>
        </authorList>
    </citation>
    <scope>NUCLEOTIDE SEQUENCE [LARGE SCALE GENOMIC DNA]</scope>
    <source>
        <strain evidence="4 5">DAOMC 185683</strain>
    </source>
</reference>
<feature type="domain" description="G" evidence="3">
    <location>
        <begin position="20"/>
        <end position="76"/>
    </location>
</feature>
<dbReference type="Pfam" id="PF01926">
    <property type="entry name" value="MMR_HSR1"/>
    <property type="match status" value="1"/>
</dbReference>
<evidence type="ECO:0000313" key="5">
    <source>
        <dbReference type="Proteomes" id="UP000037696"/>
    </source>
</evidence>
<dbReference type="OrthoDB" id="8954335at2759"/>
<keyword evidence="2" id="KW-0812">Transmembrane</keyword>
<comment type="caution">
    <text evidence="4">The sequence shown here is derived from an EMBL/GenBank/DDBJ whole genome shotgun (WGS) entry which is preliminary data.</text>
</comment>
<proteinExistence type="predicted"/>
<dbReference type="AlphaFoldDB" id="A0A0M9WJ91"/>